<protein>
    <recommendedName>
        <fullName evidence="5">Phosphoserine phosphatase</fullName>
        <ecNumber evidence="4">3.1.3.3</ecNumber>
    </recommendedName>
    <alternativeName>
        <fullName evidence="11">O-phosphoserine phosphohydrolase</fullName>
    </alternativeName>
</protein>
<dbReference type="GO" id="GO:0006564">
    <property type="term" value="P:L-serine biosynthetic process"/>
    <property type="evidence" value="ECO:0007669"/>
    <property type="project" value="UniProtKB-KW"/>
</dbReference>
<keyword evidence="6" id="KW-0028">Amino-acid biosynthesis</keyword>
<dbReference type="SFLD" id="SFLDG01137">
    <property type="entry name" value="C1.6.1:_Phosphoserine_Phosphat"/>
    <property type="match status" value="1"/>
</dbReference>
<evidence type="ECO:0000256" key="9">
    <source>
        <dbReference type="ARBA" id="ARBA00022842"/>
    </source>
</evidence>
<dbReference type="Pfam" id="PF00702">
    <property type="entry name" value="Hydrolase"/>
    <property type="match status" value="1"/>
</dbReference>
<evidence type="ECO:0000256" key="13">
    <source>
        <dbReference type="ARBA" id="ARBA00048523"/>
    </source>
</evidence>
<dbReference type="SFLD" id="SFLDF00029">
    <property type="entry name" value="phosphoserine_phosphatase"/>
    <property type="match status" value="1"/>
</dbReference>
<dbReference type="SUPFAM" id="SSF56784">
    <property type="entry name" value="HAD-like"/>
    <property type="match status" value="1"/>
</dbReference>
<evidence type="ECO:0000256" key="14">
    <source>
        <dbReference type="PIRSR" id="PIRSR604469-1"/>
    </source>
</evidence>
<dbReference type="UniPathway" id="UPA00135">
    <property type="reaction ID" value="UER00198"/>
</dbReference>
<dbReference type="NCBIfam" id="TIGR01488">
    <property type="entry name" value="HAD-SF-IB"/>
    <property type="match status" value="1"/>
</dbReference>
<keyword evidence="16" id="KW-1185">Reference proteome</keyword>
<dbReference type="Gene3D" id="3.40.50.1000">
    <property type="entry name" value="HAD superfamily/HAD-like"/>
    <property type="match status" value="1"/>
</dbReference>
<dbReference type="OrthoDB" id="9792539at2"/>
<keyword evidence="8" id="KW-0378">Hydrolase</keyword>
<gene>
    <name evidence="15" type="ORF">BCM31_01970</name>
</gene>
<evidence type="ECO:0000256" key="5">
    <source>
        <dbReference type="ARBA" id="ARBA00015196"/>
    </source>
</evidence>
<comment type="catalytic activity">
    <reaction evidence="12">
        <text>O-phospho-L-serine + H2O = L-serine + phosphate</text>
        <dbReference type="Rhea" id="RHEA:21208"/>
        <dbReference type="ChEBI" id="CHEBI:15377"/>
        <dbReference type="ChEBI" id="CHEBI:33384"/>
        <dbReference type="ChEBI" id="CHEBI:43474"/>
        <dbReference type="ChEBI" id="CHEBI:57524"/>
        <dbReference type="EC" id="3.1.3.3"/>
    </reaction>
</comment>
<dbReference type="SFLD" id="SFLDS00003">
    <property type="entry name" value="Haloacid_Dehalogenase"/>
    <property type="match status" value="1"/>
</dbReference>
<evidence type="ECO:0000313" key="16">
    <source>
        <dbReference type="Proteomes" id="UP000233350"/>
    </source>
</evidence>
<dbReference type="PANTHER" id="PTHR43344">
    <property type="entry name" value="PHOSPHOSERINE PHOSPHATASE"/>
    <property type="match status" value="1"/>
</dbReference>
<dbReference type="GO" id="GO:0000287">
    <property type="term" value="F:magnesium ion binding"/>
    <property type="evidence" value="ECO:0007669"/>
    <property type="project" value="TreeGrafter"/>
</dbReference>
<comment type="catalytic activity">
    <reaction evidence="13">
        <text>O-phospho-D-serine + H2O = D-serine + phosphate</text>
        <dbReference type="Rhea" id="RHEA:24873"/>
        <dbReference type="ChEBI" id="CHEBI:15377"/>
        <dbReference type="ChEBI" id="CHEBI:35247"/>
        <dbReference type="ChEBI" id="CHEBI:43474"/>
        <dbReference type="ChEBI" id="CHEBI:58680"/>
        <dbReference type="EC" id="3.1.3.3"/>
    </reaction>
</comment>
<dbReference type="GO" id="GO:0036424">
    <property type="term" value="F:L-phosphoserine phosphatase activity"/>
    <property type="evidence" value="ECO:0007669"/>
    <property type="project" value="InterPro"/>
</dbReference>
<reference evidence="15 16" key="1">
    <citation type="submission" date="2016-07" db="EMBL/GenBank/DDBJ databases">
        <title>Detection of Helicobacter winghamensis from caecal content of red fox (Vulpes vulpes).</title>
        <authorList>
            <person name="Zanoni R.G."/>
            <person name="Florio D."/>
            <person name="Caffara M."/>
            <person name="Renzi M."/>
            <person name="Parisi A."/>
            <person name="Pasquali F."/>
            <person name="Manfreda G."/>
        </authorList>
    </citation>
    <scope>NUCLEOTIDE SEQUENCE [LARGE SCALE GENOMIC DNA]</scope>
    <source>
        <strain evidence="15 16">295_13</strain>
    </source>
</reference>
<evidence type="ECO:0000256" key="11">
    <source>
        <dbReference type="ARBA" id="ARBA00031693"/>
    </source>
</evidence>
<comment type="caution">
    <text evidence="15">The sequence shown here is derived from an EMBL/GenBank/DDBJ whole genome shotgun (WGS) entry which is preliminary data.</text>
</comment>
<evidence type="ECO:0000256" key="12">
    <source>
        <dbReference type="ARBA" id="ARBA00048138"/>
    </source>
</evidence>
<evidence type="ECO:0000256" key="4">
    <source>
        <dbReference type="ARBA" id="ARBA00012640"/>
    </source>
</evidence>
<sequence>MKLAVFDFDSTLMDGETIDLLAKAHGSADAVSAITKEAMGGKMDFHQSLKLRVATLKGMPLAKVQEICNNLTYNNGAKELISELKARNYRVVVFSGGFDEGVSAGQKVLGYHIHFSNKLHHKDGILTGEVGGEMMFGYSKGRMMEKIQTLLNASYENTIAIGDGANDISMFKCAKKKVAFCAKPILKEAANIIVDEKDLMQIVQHLD</sequence>
<dbReference type="NCBIfam" id="TIGR00338">
    <property type="entry name" value="serB"/>
    <property type="match status" value="1"/>
</dbReference>
<dbReference type="InterPro" id="IPR050582">
    <property type="entry name" value="HAD-like_SerB"/>
</dbReference>
<dbReference type="GO" id="GO:0005737">
    <property type="term" value="C:cytoplasm"/>
    <property type="evidence" value="ECO:0007669"/>
    <property type="project" value="TreeGrafter"/>
</dbReference>
<organism evidence="15 16">
    <name type="scientific">Helicobacter winghamensis</name>
    <dbReference type="NCBI Taxonomy" id="157268"/>
    <lineage>
        <taxon>Bacteria</taxon>
        <taxon>Pseudomonadati</taxon>
        <taxon>Campylobacterota</taxon>
        <taxon>Epsilonproteobacteria</taxon>
        <taxon>Campylobacterales</taxon>
        <taxon>Helicobacteraceae</taxon>
        <taxon>Helicobacter</taxon>
    </lineage>
</organism>
<comment type="cofactor">
    <cofactor evidence="1">
        <name>Mg(2+)</name>
        <dbReference type="ChEBI" id="CHEBI:18420"/>
    </cofactor>
</comment>
<dbReference type="PANTHER" id="PTHR43344:SF2">
    <property type="entry name" value="PHOSPHOSERINE PHOSPHATASE"/>
    <property type="match status" value="1"/>
</dbReference>
<dbReference type="STRING" id="556267.HWAG_00833"/>
<dbReference type="Proteomes" id="UP000233350">
    <property type="component" value="Unassembled WGS sequence"/>
</dbReference>
<evidence type="ECO:0000256" key="8">
    <source>
        <dbReference type="ARBA" id="ARBA00022801"/>
    </source>
</evidence>
<evidence type="ECO:0000256" key="1">
    <source>
        <dbReference type="ARBA" id="ARBA00001946"/>
    </source>
</evidence>
<evidence type="ECO:0000313" key="15">
    <source>
        <dbReference type="EMBL" id="PKT82196.1"/>
    </source>
</evidence>
<dbReference type="InterPro" id="IPR023214">
    <property type="entry name" value="HAD_sf"/>
</dbReference>
<feature type="active site" description="Proton donor" evidence="14">
    <location>
        <position position="9"/>
    </location>
</feature>
<keyword evidence="9" id="KW-0460">Magnesium</keyword>
<dbReference type="InterPro" id="IPR004469">
    <property type="entry name" value="PSP"/>
</dbReference>
<comment type="pathway">
    <text evidence="2">Amino-acid biosynthesis; L-serine biosynthesis; L-serine from 3-phospho-D-glycerate: step 3/3.</text>
</comment>
<dbReference type="SFLD" id="SFLDG01136">
    <property type="entry name" value="C1.6:_Phosphoserine_Phosphatas"/>
    <property type="match status" value="1"/>
</dbReference>
<proteinExistence type="inferred from homology"/>
<dbReference type="AlphaFoldDB" id="A0A2N3PKR1"/>
<dbReference type="GeneID" id="97290080"/>
<dbReference type="EC" id="3.1.3.3" evidence="4"/>
<keyword evidence="10" id="KW-0718">Serine biosynthesis</keyword>
<keyword evidence="7" id="KW-0479">Metal-binding</keyword>
<feature type="active site" description="Nucleophile" evidence="14">
    <location>
        <position position="7"/>
    </location>
</feature>
<dbReference type="EMBL" id="MBPK01000008">
    <property type="protein sequence ID" value="PKT82196.1"/>
    <property type="molecule type" value="Genomic_DNA"/>
</dbReference>
<evidence type="ECO:0000256" key="2">
    <source>
        <dbReference type="ARBA" id="ARBA00005135"/>
    </source>
</evidence>
<comment type="similarity">
    <text evidence="3">Belongs to the HAD-like hydrolase superfamily. SerB family.</text>
</comment>
<evidence type="ECO:0000256" key="6">
    <source>
        <dbReference type="ARBA" id="ARBA00022605"/>
    </source>
</evidence>
<evidence type="ECO:0000256" key="7">
    <source>
        <dbReference type="ARBA" id="ARBA00022723"/>
    </source>
</evidence>
<accession>A0A2N3PKR1</accession>
<evidence type="ECO:0000256" key="10">
    <source>
        <dbReference type="ARBA" id="ARBA00023299"/>
    </source>
</evidence>
<evidence type="ECO:0000256" key="3">
    <source>
        <dbReference type="ARBA" id="ARBA00009184"/>
    </source>
</evidence>
<name>A0A2N3PKR1_9HELI</name>
<dbReference type="InterPro" id="IPR036412">
    <property type="entry name" value="HAD-like_sf"/>
</dbReference>
<dbReference type="RefSeq" id="WP_006802529.1">
    <property type="nucleotide sequence ID" value="NZ_CABKOI010000020.1"/>
</dbReference>